<proteinExistence type="predicted"/>
<sequence>MLVYRVCVQAEAEAQREGEPYHLPSTQKIVFSQNPGFHATKTPEFWRRILNYHMRENGLYQRYLYTLLLEIPDDTPEVDTEHWKIMPGCEYRLADTSQVIVRGIAGPEWPLPAWVPQPEHEKDWQPDCVGKTTLKSAKWQPRQEAEKGL</sequence>
<dbReference type="AlphaFoldDB" id="A0A402BLK8"/>
<evidence type="ECO:0000313" key="1">
    <source>
        <dbReference type="EMBL" id="GCE32190.1"/>
    </source>
</evidence>
<gene>
    <name evidence="1" type="ORF">KDA_76740</name>
</gene>
<comment type="caution">
    <text evidence="1">The sequence shown here is derived from an EMBL/GenBank/DDBJ whole genome shotgun (WGS) entry which is preliminary data.</text>
</comment>
<protein>
    <submittedName>
        <fullName evidence="1">Uncharacterized protein</fullName>
    </submittedName>
</protein>
<dbReference type="RefSeq" id="WP_126632179.1">
    <property type="nucleotide sequence ID" value="NZ_BIFT01000004.1"/>
</dbReference>
<evidence type="ECO:0000313" key="2">
    <source>
        <dbReference type="Proteomes" id="UP000287171"/>
    </source>
</evidence>
<organism evidence="1 2">
    <name type="scientific">Dictyobacter alpinus</name>
    <dbReference type="NCBI Taxonomy" id="2014873"/>
    <lineage>
        <taxon>Bacteria</taxon>
        <taxon>Bacillati</taxon>
        <taxon>Chloroflexota</taxon>
        <taxon>Ktedonobacteria</taxon>
        <taxon>Ktedonobacterales</taxon>
        <taxon>Dictyobacteraceae</taxon>
        <taxon>Dictyobacter</taxon>
    </lineage>
</organism>
<name>A0A402BLK8_9CHLR</name>
<dbReference type="Proteomes" id="UP000287171">
    <property type="component" value="Unassembled WGS sequence"/>
</dbReference>
<dbReference type="EMBL" id="BIFT01000004">
    <property type="protein sequence ID" value="GCE32190.1"/>
    <property type="molecule type" value="Genomic_DNA"/>
</dbReference>
<reference evidence="2" key="1">
    <citation type="submission" date="2018-12" db="EMBL/GenBank/DDBJ databases">
        <title>Tengunoibacter tsumagoiensis gen. nov., sp. nov., Dictyobacter kobayashii sp. nov., D. alpinus sp. nov., and D. joshuensis sp. nov. and description of Dictyobacteraceae fam. nov. within the order Ktedonobacterales isolated from Tengu-no-mugimeshi.</title>
        <authorList>
            <person name="Wang C.M."/>
            <person name="Zheng Y."/>
            <person name="Sakai Y."/>
            <person name="Toyoda A."/>
            <person name="Minakuchi Y."/>
            <person name="Abe K."/>
            <person name="Yokota A."/>
            <person name="Yabe S."/>
        </authorList>
    </citation>
    <scope>NUCLEOTIDE SEQUENCE [LARGE SCALE GENOMIC DNA]</scope>
    <source>
        <strain evidence="2">Uno16</strain>
    </source>
</reference>
<accession>A0A402BLK8</accession>
<keyword evidence="2" id="KW-1185">Reference proteome</keyword>